<dbReference type="GO" id="GO:0046872">
    <property type="term" value="F:metal ion binding"/>
    <property type="evidence" value="ECO:0007669"/>
    <property type="project" value="UniProtKB-KW"/>
</dbReference>
<dbReference type="GO" id="GO:0004521">
    <property type="term" value="F:RNA endonuclease activity"/>
    <property type="evidence" value="ECO:0000318"/>
    <property type="project" value="GO_Central"/>
</dbReference>
<dbReference type="STRING" id="3694.A0A2K2A746"/>
<dbReference type="GO" id="GO:0006364">
    <property type="term" value="P:rRNA processing"/>
    <property type="evidence" value="ECO:0007669"/>
    <property type="project" value="InterPro"/>
</dbReference>
<evidence type="ECO:0000313" key="10">
    <source>
        <dbReference type="Proteomes" id="UP000006729"/>
    </source>
</evidence>
<keyword evidence="6" id="KW-0378">Hydrolase</keyword>
<evidence type="ECO:0000256" key="5">
    <source>
        <dbReference type="ARBA" id="ARBA00022759"/>
    </source>
</evidence>
<proteinExistence type="inferred from homology"/>
<evidence type="ECO:0000256" key="8">
    <source>
        <dbReference type="SAM" id="MobiDB-lite"/>
    </source>
</evidence>
<dbReference type="InterPro" id="IPR002036">
    <property type="entry name" value="YbeY"/>
</dbReference>
<dbReference type="PANTHER" id="PTHR46986">
    <property type="entry name" value="ENDORIBONUCLEASE YBEY, CHLOROPLASTIC"/>
    <property type="match status" value="1"/>
</dbReference>
<keyword evidence="7" id="KW-0862">Zinc</keyword>
<dbReference type="InterPro" id="IPR023091">
    <property type="entry name" value="MetalPrtase_cat_dom_sf_prd"/>
</dbReference>
<keyword evidence="3" id="KW-0540">Nuclease</keyword>
<dbReference type="Pfam" id="PF02130">
    <property type="entry name" value="YbeY"/>
    <property type="match status" value="1"/>
</dbReference>
<dbReference type="AlphaFoldDB" id="A0A2K2A746"/>
<dbReference type="GO" id="GO:0004222">
    <property type="term" value="F:metalloendopeptidase activity"/>
    <property type="evidence" value="ECO:0007669"/>
    <property type="project" value="InterPro"/>
</dbReference>
<keyword evidence="10" id="KW-1185">Reference proteome</keyword>
<dbReference type="SUPFAM" id="SSF55486">
    <property type="entry name" value="Metalloproteases ('zincins'), catalytic domain"/>
    <property type="match status" value="1"/>
</dbReference>
<evidence type="ECO:0000256" key="1">
    <source>
        <dbReference type="ARBA" id="ARBA00001947"/>
    </source>
</evidence>
<gene>
    <name evidence="9" type="ORF">POPTR_006G235300</name>
</gene>
<evidence type="ECO:0000313" key="9">
    <source>
        <dbReference type="EMBL" id="PNT33358.1"/>
    </source>
</evidence>
<dbReference type="Gene3D" id="3.40.390.30">
    <property type="entry name" value="Metalloproteases ('zincins'), catalytic domain"/>
    <property type="match status" value="1"/>
</dbReference>
<dbReference type="Proteomes" id="UP000006729">
    <property type="component" value="Chromosome 6"/>
</dbReference>
<organism evidence="9 10">
    <name type="scientific">Populus trichocarpa</name>
    <name type="common">Western balsam poplar</name>
    <name type="synonym">Populus balsamifera subsp. trichocarpa</name>
    <dbReference type="NCBI Taxonomy" id="3694"/>
    <lineage>
        <taxon>Eukaryota</taxon>
        <taxon>Viridiplantae</taxon>
        <taxon>Streptophyta</taxon>
        <taxon>Embryophyta</taxon>
        <taxon>Tracheophyta</taxon>
        <taxon>Spermatophyta</taxon>
        <taxon>Magnoliopsida</taxon>
        <taxon>eudicotyledons</taxon>
        <taxon>Gunneridae</taxon>
        <taxon>Pentapetalae</taxon>
        <taxon>rosids</taxon>
        <taxon>fabids</taxon>
        <taxon>Malpighiales</taxon>
        <taxon>Salicaceae</taxon>
        <taxon>Saliceae</taxon>
        <taxon>Populus</taxon>
    </lineage>
</organism>
<comment type="similarity">
    <text evidence="2">Belongs to the endoribonuclease YbeY family.</text>
</comment>
<evidence type="ECO:0000256" key="7">
    <source>
        <dbReference type="ARBA" id="ARBA00022833"/>
    </source>
</evidence>
<sequence length="301" mass="33039">MARAISRATAPLPPSTRSPASTLSSPHPPSSLSFTTKPNNFNLPSFAKTGLLIKSLKSFLKITIGARHPNDPEILSIAELLRLNVPMAMKLAFDSFKSSTFKTRDEAVSDFGGYDSIELDEDHATDVLSMSLHVLGLNVPILMFGDLVISIETAARQAEERGHKLIDEIRALLDLITKLVKRAGAEMEEEEGILLESLGWKGKGLIQSAYNAETNMNHHMENSNESSLRFYKPKFSYIFCDVDGEALKEALSRGVKVVIVTGKGLIVYGGQGRESFRSNLGLSVCIEVIVYTEISYDSNWG</sequence>
<dbReference type="InParanoid" id="A0A2K2A746"/>
<accession>A0A2K2A746</accession>
<evidence type="ECO:0000256" key="2">
    <source>
        <dbReference type="ARBA" id="ARBA00010875"/>
    </source>
</evidence>
<dbReference type="CDD" id="cd01427">
    <property type="entry name" value="HAD_like"/>
    <property type="match status" value="1"/>
</dbReference>
<feature type="region of interest" description="Disordered" evidence="8">
    <location>
        <begin position="1"/>
        <end position="34"/>
    </location>
</feature>
<comment type="cofactor">
    <cofactor evidence="1">
        <name>Zn(2+)</name>
        <dbReference type="ChEBI" id="CHEBI:29105"/>
    </cofactor>
</comment>
<evidence type="ECO:0000256" key="4">
    <source>
        <dbReference type="ARBA" id="ARBA00022723"/>
    </source>
</evidence>
<evidence type="ECO:0000256" key="3">
    <source>
        <dbReference type="ARBA" id="ARBA00022722"/>
    </source>
</evidence>
<evidence type="ECO:0000256" key="6">
    <source>
        <dbReference type="ARBA" id="ARBA00022801"/>
    </source>
</evidence>
<dbReference type="EMBL" id="CM009295">
    <property type="protein sequence ID" value="PNT33358.1"/>
    <property type="molecule type" value="Genomic_DNA"/>
</dbReference>
<keyword evidence="4" id="KW-0479">Metal-binding</keyword>
<dbReference type="PANTHER" id="PTHR46986:SF1">
    <property type="entry name" value="ENDORIBONUCLEASE YBEY, CHLOROPLASTIC"/>
    <property type="match status" value="1"/>
</dbReference>
<keyword evidence="5" id="KW-0255">Endonuclease</keyword>
<name>A0A2K2A746_POPTR</name>
<reference evidence="9 10" key="1">
    <citation type="journal article" date="2006" name="Science">
        <title>The genome of black cottonwood, Populus trichocarpa (Torr. &amp; Gray).</title>
        <authorList>
            <person name="Tuskan G.A."/>
            <person name="Difazio S."/>
            <person name="Jansson S."/>
            <person name="Bohlmann J."/>
            <person name="Grigoriev I."/>
            <person name="Hellsten U."/>
            <person name="Putnam N."/>
            <person name="Ralph S."/>
            <person name="Rombauts S."/>
            <person name="Salamov A."/>
            <person name="Schein J."/>
            <person name="Sterck L."/>
            <person name="Aerts A."/>
            <person name="Bhalerao R.R."/>
            <person name="Bhalerao R.P."/>
            <person name="Blaudez D."/>
            <person name="Boerjan W."/>
            <person name="Brun A."/>
            <person name="Brunner A."/>
            <person name="Busov V."/>
            <person name="Campbell M."/>
            <person name="Carlson J."/>
            <person name="Chalot M."/>
            <person name="Chapman J."/>
            <person name="Chen G.L."/>
            <person name="Cooper D."/>
            <person name="Coutinho P.M."/>
            <person name="Couturier J."/>
            <person name="Covert S."/>
            <person name="Cronk Q."/>
            <person name="Cunningham R."/>
            <person name="Davis J."/>
            <person name="Degroeve S."/>
            <person name="Dejardin A."/>
            <person name="Depamphilis C."/>
            <person name="Detter J."/>
            <person name="Dirks B."/>
            <person name="Dubchak I."/>
            <person name="Duplessis S."/>
            <person name="Ehlting J."/>
            <person name="Ellis B."/>
            <person name="Gendler K."/>
            <person name="Goodstein D."/>
            <person name="Gribskov M."/>
            <person name="Grimwood J."/>
            <person name="Groover A."/>
            <person name="Gunter L."/>
            <person name="Hamberger B."/>
            <person name="Heinze B."/>
            <person name="Helariutta Y."/>
            <person name="Henrissat B."/>
            <person name="Holligan D."/>
            <person name="Holt R."/>
            <person name="Huang W."/>
            <person name="Islam-Faridi N."/>
            <person name="Jones S."/>
            <person name="Jones-Rhoades M."/>
            <person name="Jorgensen R."/>
            <person name="Joshi C."/>
            <person name="Kangasjarvi J."/>
            <person name="Karlsson J."/>
            <person name="Kelleher C."/>
            <person name="Kirkpatrick R."/>
            <person name="Kirst M."/>
            <person name="Kohler A."/>
            <person name="Kalluri U."/>
            <person name="Larimer F."/>
            <person name="Leebens-Mack J."/>
            <person name="Leple J.C."/>
            <person name="Locascio P."/>
            <person name="Lou Y."/>
            <person name="Lucas S."/>
            <person name="Martin F."/>
            <person name="Montanini B."/>
            <person name="Napoli C."/>
            <person name="Nelson D.R."/>
            <person name="Nelson C."/>
            <person name="Nieminen K."/>
            <person name="Nilsson O."/>
            <person name="Pereda V."/>
            <person name="Peter G."/>
            <person name="Philippe R."/>
            <person name="Pilate G."/>
            <person name="Poliakov A."/>
            <person name="Razumovskaya J."/>
            <person name="Richardson P."/>
            <person name="Rinaldi C."/>
            <person name="Ritland K."/>
            <person name="Rouze P."/>
            <person name="Ryaboy D."/>
            <person name="Schmutz J."/>
            <person name="Schrader J."/>
            <person name="Segerman B."/>
            <person name="Shin H."/>
            <person name="Siddiqui A."/>
            <person name="Sterky F."/>
            <person name="Terry A."/>
            <person name="Tsai C.J."/>
            <person name="Uberbacher E."/>
            <person name="Unneberg P."/>
            <person name="Vahala J."/>
            <person name="Wall K."/>
            <person name="Wessler S."/>
            <person name="Yang G."/>
            <person name="Yin T."/>
            <person name="Douglas C."/>
            <person name="Marra M."/>
            <person name="Sandberg G."/>
            <person name="Van de Peer Y."/>
            <person name="Rokhsar D."/>
        </authorList>
    </citation>
    <scope>NUCLEOTIDE SEQUENCE [LARGE SCALE GENOMIC DNA]</scope>
    <source>
        <strain evidence="10">cv. Nisqually</strain>
    </source>
</reference>
<feature type="compositionally biased region" description="Low complexity" evidence="8">
    <location>
        <begin position="18"/>
        <end position="33"/>
    </location>
</feature>
<protein>
    <submittedName>
        <fullName evidence="9">Uncharacterized protein</fullName>
    </submittedName>
</protein>